<dbReference type="InterPro" id="IPR036770">
    <property type="entry name" value="Ankyrin_rpt-contain_sf"/>
</dbReference>
<comment type="caution">
    <text evidence="4">The sequence shown here is derived from an EMBL/GenBank/DDBJ whole genome shotgun (WGS) entry which is preliminary data.</text>
</comment>
<keyword evidence="2 3" id="KW-0040">ANK repeat</keyword>
<evidence type="ECO:0000256" key="1">
    <source>
        <dbReference type="ARBA" id="ARBA00022737"/>
    </source>
</evidence>
<evidence type="ECO:0000256" key="3">
    <source>
        <dbReference type="PROSITE-ProRule" id="PRU00023"/>
    </source>
</evidence>
<keyword evidence="1" id="KW-0677">Repeat</keyword>
<feature type="repeat" description="ANK" evidence="3">
    <location>
        <begin position="120"/>
        <end position="152"/>
    </location>
</feature>
<dbReference type="Pfam" id="PF12796">
    <property type="entry name" value="Ank_2"/>
    <property type="match status" value="1"/>
</dbReference>
<dbReference type="Proteomes" id="UP001627154">
    <property type="component" value="Unassembled WGS sequence"/>
</dbReference>
<proteinExistence type="predicted"/>
<dbReference type="PANTHER" id="PTHR24198:SF165">
    <property type="entry name" value="ANKYRIN REPEAT-CONTAINING PROTEIN-RELATED"/>
    <property type="match status" value="1"/>
</dbReference>
<evidence type="ECO:0000256" key="2">
    <source>
        <dbReference type="ARBA" id="ARBA00023043"/>
    </source>
</evidence>
<sequence length="249" mass="28491">MSSVSKKDKCKRLDKQKGTIQLYERLNYLCRHNPYDFEQVQKRLGQTLTPQEINEIIYWSVKKNRIHIIEFLVETYEVKLMPIDKTGQTVIHMAERKDFSEAVEKLMLKTCLDENRCDSNGLSYLQIACLKGMYDIVKKFIDMGVDANLSLDHAMIKGIVDCSNKYHGKGKVQDLDGDIDPEIPEIKSIKIFELLLKCGANPNVDPDDGRNALHKLITMTYNREPSPIIFHGSGGPYAGRYYIATRNIG</sequence>
<accession>A0ABD2WDV2</accession>
<dbReference type="PANTHER" id="PTHR24198">
    <property type="entry name" value="ANKYRIN REPEAT AND PROTEIN KINASE DOMAIN-CONTAINING PROTEIN"/>
    <property type="match status" value="1"/>
</dbReference>
<evidence type="ECO:0000313" key="4">
    <source>
        <dbReference type="EMBL" id="KAL3391123.1"/>
    </source>
</evidence>
<gene>
    <name evidence="4" type="ORF">TKK_014178</name>
</gene>
<dbReference type="SUPFAM" id="SSF48403">
    <property type="entry name" value="Ankyrin repeat"/>
    <property type="match status" value="1"/>
</dbReference>
<keyword evidence="5" id="KW-1185">Reference proteome</keyword>
<reference evidence="4 5" key="1">
    <citation type="journal article" date="2024" name="bioRxiv">
        <title>A reference genome for Trichogramma kaykai: A tiny desert-dwelling parasitoid wasp with competing sex-ratio distorters.</title>
        <authorList>
            <person name="Culotta J."/>
            <person name="Lindsey A.R."/>
        </authorList>
    </citation>
    <scope>NUCLEOTIDE SEQUENCE [LARGE SCALE GENOMIC DNA]</scope>
    <source>
        <strain evidence="4 5">KSX58</strain>
    </source>
</reference>
<evidence type="ECO:0008006" key="6">
    <source>
        <dbReference type="Google" id="ProtNLM"/>
    </source>
</evidence>
<organism evidence="4 5">
    <name type="scientific">Trichogramma kaykai</name>
    <dbReference type="NCBI Taxonomy" id="54128"/>
    <lineage>
        <taxon>Eukaryota</taxon>
        <taxon>Metazoa</taxon>
        <taxon>Ecdysozoa</taxon>
        <taxon>Arthropoda</taxon>
        <taxon>Hexapoda</taxon>
        <taxon>Insecta</taxon>
        <taxon>Pterygota</taxon>
        <taxon>Neoptera</taxon>
        <taxon>Endopterygota</taxon>
        <taxon>Hymenoptera</taxon>
        <taxon>Apocrita</taxon>
        <taxon>Proctotrupomorpha</taxon>
        <taxon>Chalcidoidea</taxon>
        <taxon>Trichogrammatidae</taxon>
        <taxon>Trichogramma</taxon>
    </lineage>
</organism>
<dbReference type="EMBL" id="JBJJXI010000112">
    <property type="protein sequence ID" value="KAL3391123.1"/>
    <property type="molecule type" value="Genomic_DNA"/>
</dbReference>
<evidence type="ECO:0000313" key="5">
    <source>
        <dbReference type="Proteomes" id="UP001627154"/>
    </source>
</evidence>
<dbReference type="InterPro" id="IPR002110">
    <property type="entry name" value="Ankyrin_rpt"/>
</dbReference>
<protein>
    <recommendedName>
        <fullName evidence="6">Ankyrin repeat protein</fullName>
    </recommendedName>
</protein>
<dbReference type="AlphaFoldDB" id="A0ABD2WDV2"/>
<name>A0ABD2WDV2_9HYME</name>
<dbReference type="PROSITE" id="PS50088">
    <property type="entry name" value="ANK_REPEAT"/>
    <property type="match status" value="1"/>
</dbReference>
<dbReference type="Gene3D" id="1.25.40.20">
    <property type="entry name" value="Ankyrin repeat-containing domain"/>
    <property type="match status" value="1"/>
</dbReference>